<dbReference type="PANTHER" id="PTHR12534:SF0">
    <property type="entry name" value="SMALL RIBOSOMAL SUBUNIT PROTEIN US2M"/>
    <property type="match status" value="1"/>
</dbReference>
<evidence type="ECO:0000256" key="3">
    <source>
        <dbReference type="ARBA" id="ARBA00023274"/>
    </source>
</evidence>
<evidence type="ECO:0000313" key="6">
    <source>
        <dbReference type="EMBL" id="CCO65897.1"/>
    </source>
</evidence>
<dbReference type="SUPFAM" id="SSF52313">
    <property type="entry name" value="Ribosomal protein S2"/>
    <property type="match status" value="1"/>
</dbReference>
<evidence type="ECO:0000256" key="5">
    <source>
        <dbReference type="RuleBase" id="RU003631"/>
    </source>
</evidence>
<keyword evidence="7" id="KW-1185">Reference proteome</keyword>
<comment type="similarity">
    <text evidence="1 4 5">Belongs to the universal ribosomal protein uS2 family.</text>
</comment>
<dbReference type="Pfam" id="PF00318">
    <property type="entry name" value="Ribosomal_S2"/>
    <property type="match status" value="1"/>
</dbReference>
<dbReference type="HAMAP" id="MF_00291_B">
    <property type="entry name" value="Ribosomal_uS2_B"/>
    <property type="match status" value="1"/>
</dbReference>
<reference evidence="6 7" key="1">
    <citation type="submission" date="2011-10" db="EMBL/GenBank/DDBJ databases">
        <authorList>
            <person name="Genoscope - CEA"/>
        </authorList>
    </citation>
    <scope>NUCLEOTIDE SEQUENCE [LARGE SCALE GENOMIC DNA]</scope>
    <source>
        <strain evidence="6 7">RCC 1105</strain>
    </source>
</reference>
<dbReference type="PANTHER" id="PTHR12534">
    <property type="entry name" value="30S RIBOSOMAL PROTEIN S2 PROKARYOTIC AND ORGANELLAR"/>
    <property type="match status" value="1"/>
</dbReference>
<dbReference type="GO" id="GO:0003735">
    <property type="term" value="F:structural constituent of ribosome"/>
    <property type="evidence" value="ECO:0007669"/>
    <property type="project" value="InterPro"/>
</dbReference>
<dbReference type="PROSITE" id="PS00963">
    <property type="entry name" value="RIBOSOMAL_S2_2"/>
    <property type="match status" value="1"/>
</dbReference>
<dbReference type="InterPro" id="IPR001865">
    <property type="entry name" value="Ribosomal_uS2"/>
</dbReference>
<dbReference type="Gene3D" id="1.10.287.610">
    <property type="entry name" value="Helix hairpin bin"/>
    <property type="match status" value="1"/>
</dbReference>
<dbReference type="RefSeq" id="YP_009056911.1">
    <property type="nucleotide sequence ID" value="NC_024811.1"/>
</dbReference>
<evidence type="ECO:0000256" key="4">
    <source>
        <dbReference type="HAMAP-Rule" id="MF_00291"/>
    </source>
</evidence>
<dbReference type="InterPro" id="IPR023591">
    <property type="entry name" value="Ribosomal_uS2_flav_dom_sf"/>
</dbReference>
<keyword evidence="2 4" id="KW-0689">Ribosomal protein</keyword>
<dbReference type="PROSITE" id="PS00962">
    <property type="entry name" value="RIBOSOMAL_S2_1"/>
    <property type="match status" value="1"/>
</dbReference>
<keyword evidence="3 4" id="KW-0687">Ribonucleoprotein</keyword>
<dbReference type="STRING" id="41875.K8F1I4"/>
<dbReference type="OrthoDB" id="565471at2759"/>
<dbReference type="Proteomes" id="UP000198341">
    <property type="component" value="Chloroplast Pltd"/>
</dbReference>
<evidence type="ECO:0000313" key="7">
    <source>
        <dbReference type="Proteomes" id="UP000198341"/>
    </source>
</evidence>
<dbReference type="InterPro" id="IPR018130">
    <property type="entry name" value="Ribosomal_uS2_CS"/>
</dbReference>
<dbReference type="Gene3D" id="3.40.50.10490">
    <property type="entry name" value="Glucose-6-phosphate isomerase like protein, domain 1"/>
    <property type="match status" value="1"/>
</dbReference>
<name>K8F1I4_9CHLO</name>
<keyword evidence="6" id="KW-0934">Plastid</keyword>
<dbReference type="GO" id="GO:0009507">
    <property type="term" value="C:chloroplast"/>
    <property type="evidence" value="ECO:0007669"/>
    <property type="project" value="UniProtKB-SubCell"/>
</dbReference>
<dbReference type="PRINTS" id="PR00395">
    <property type="entry name" value="RIBOSOMALS2"/>
</dbReference>
<dbReference type="KEGG" id="bpg:BathyCg00312"/>
<dbReference type="InterPro" id="IPR005706">
    <property type="entry name" value="Ribosomal_uS2_bac/mit/plastid"/>
</dbReference>
<evidence type="ECO:0000256" key="1">
    <source>
        <dbReference type="ARBA" id="ARBA00006242"/>
    </source>
</evidence>
<organism evidence="6 7">
    <name type="scientific">Bathycoccus prasinos</name>
    <dbReference type="NCBI Taxonomy" id="41875"/>
    <lineage>
        <taxon>Eukaryota</taxon>
        <taxon>Viridiplantae</taxon>
        <taxon>Chlorophyta</taxon>
        <taxon>Mamiellophyceae</taxon>
        <taxon>Mamiellales</taxon>
        <taxon>Bathycoccaceae</taxon>
        <taxon>Bathycoccus</taxon>
    </lineage>
</organism>
<dbReference type="GeneID" id="20314122"/>
<proteinExistence type="inferred from homology"/>
<keyword evidence="6" id="KW-0150">Chloroplast</keyword>
<dbReference type="CDD" id="cd01425">
    <property type="entry name" value="RPS2"/>
    <property type="match status" value="1"/>
</dbReference>
<dbReference type="EMBL" id="FO082259">
    <property type="protein sequence ID" value="CCO65897.1"/>
    <property type="molecule type" value="Genomic_DNA"/>
</dbReference>
<protein>
    <recommendedName>
        <fullName evidence="4">Small ribosomal subunit protein uS2c</fullName>
    </recommendedName>
</protein>
<dbReference type="GO" id="GO:0006412">
    <property type="term" value="P:translation"/>
    <property type="evidence" value="ECO:0007669"/>
    <property type="project" value="UniProtKB-UniRule"/>
</dbReference>
<comment type="subcellular location">
    <subcellularLocation>
        <location evidence="4">Plastid</location>
        <location evidence="4">Chloroplast</location>
    </subcellularLocation>
</comment>
<dbReference type="NCBIfam" id="TIGR01011">
    <property type="entry name" value="rpsB_bact"/>
    <property type="match status" value="1"/>
</dbReference>
<accession>K8F1I4</accession>
<gene>
    <name evidence="6" type="primary">Rps2</name>
    <name evidence="4" type="synonym">rps2</name>
    <name evidence="6" type="ordered locus">BathyCg00312</name>
</gene>
<dbReference type="GO" id="GO:0005763">
    <property type="term" value="C:mitochondrial small ribosomal subunit"/>
    <property type="evidence" value="ECO:0007669"/>
    <property type="project" value="TreeGrafter"/>
</dbReference>
<evidence type="ECO:0000256" key="2">
    <source>
        <dbReference type="ARBA" id="ARBA00022980"/>
    </source>
</evidence>
<sequence>MLIDFEMNFNKTMKEKLKAMLETGVHFGHQVRRWNAKMAPYIYEEKNGIHILDIVQTVDELEKARIAFKKAKNVVFVGTRPQIAPVIKNIAEECNAHYVNTRWVGGLLTNWSTISACIQNLNDLDKLLEQDPKTTGLTKKELVQKEKEMERKDKFFGGVRQLSSLPDLVVIVGQPHERNAVLECQKLNIPTITLLDSNCDPSYTTYGIPANDDSTRSVEFILKQLVS</sequence>
<dbReference type="AlphaFoldDB" id="K8F1I4"/>
<geneLocation type="chloroplast" evidence="6"/>